<dbReference type="SUPFAM" id="SSF53335">
    <property type="entry name" value="S-adenosyl-L-methionine-dependent methyltransferases"/>
    <property type="match status" value="1"/>
</dbReference>
<evidence type="ECO:0000313" key="3">
    <source>
        <dbReference type="Proteomes" id="UP001553161"/>
    </source>
</evidence>
<dbReference type="Gene3D" id="3.40.50.150">
    <property type="entry name" value="Vaccinia Virus protein VP39"/>
    <property type="match status" value="1"/>
</dbReference>
<dbReference type="EC" id="2.1.-.-" evidence="2"/>
<dbReference type="Pfam" id="PF13489">
    <property type="entry name" value="Methyltransf_23"/>
    <property type="match status" value="1"/>
</dbReference>
<dbReference type="PANTHER" id="PTHR43861">
    <property type="entry name" value="TRANS-ACONITATE 2-METHYLTRANSFERASE-RELATED"/>
    <property type="match status" value="1"/>
</dbReference>
<dbReference type="GO" id="GO:0008168">
    <property type="term" value="F:methyltransferase activity"/>
    <property type="evidence" value="ECO:0007669"/>
    <property type="project" value="UniProtKB-KW"/>
</dbReference>
<keyword evidence="2" id="KW-0808">Transferase</keyword>
<dbReference type="InterPro" id="IPR029063">
    <property type="entry name" value="SAM-dependent_MTases_sf"/>
</dbReference>
<name>A0ABV3L6N3_9RHOB</name>
<accession>A0ABV3L6N3</accession>
<feature type="compositionally biased region" description="Basic and acidic residues" evidence="1">
    <location>
        <begin position="264"/>
        <end position="278"/>
    </location>
</feature>
<proteinExistence type="predicted"/>
<dbReference type="EMBL" id="JBFBVU010000007">
    <property type="protein sequence ID" value="MEV8466727.1"/>
    <property type="molecule type" value="Genomic_DNA"/>
</dbReference>
<dbReference type="RefSeq" id="WP_366192518.1">
    <property type="nucleotide sequence ID" value="NZ_JBFBVU010000007.1"/>
</dbReference>
<protein>
    <submittedName>
        <fullName evidence="2">Class I SAM-dependent methyltransferase</fullName>
        <ecNumber evidence="2">2.1.-.-</ecNumber>
    </submittedName>
</protein>
<dbReference type="CDD" id="cd02440">
    <property type="entry name" value="AdoMet_MTases"/>
    <property type="match status" value="1"/>
</dbReference>
<dbReference type="GO" id="GO:0032259">
    <property type="term" value="P:methylation"/>
    <property type="evidence" value="ECO:0007669"/>
    <property type="project" value="UniProtKB-KW"/>
</dbReference>
<sequence length="285" mass="31827">MPDTFNIPDKISSQIVTNHFRKCPAAIGARINDICPSPATIVDFGCGLGIKTVAIAAAFPEANVIGVDITQAHQRAREFCDTHFDGRMPQNLSFHTIEPGTSIGSICTPDVIYSWSVMEHIQRDLLPGIIADMYKALAPEGMVFTQIAPLFHSPFGHHLREFCDIPWIHLQESHQRFRRRISDVPQREGATGSAVWMFSRFEDLNRITADELAGYFDAAGFACAVDDRKKTPQKPPAELAATYHEAALRTFELLFVHRKTADRSADAPEKAPANDKGRKWWNLRG</sequence>
<comment type="caution">
    <text evidence="2">The sequence shown here is derived from an EMBL/GenBank/DDBJ whole genome shotgun (WGS) entry which is preliminary data.</text>
</comment>
<evidence type="ECO:0000256" key="1">
    <source>
        <dbReference type="SAM" id="MobiDB-lite"/>
    </source>
</evidence>
<keyword evidence="2" id="KW-0489">Methyltransferase</keyword>
<gene>
    <name evidence="2" type="ORF">AB0T83_08050</name>
</gene>
<reference evidence="2 3" key="1">
    <citation type="submission" date="2024-07" db="EMBL/GenBank/DDBJ databases">
        <authorList>
            <person name="Kang M."/>
        </authorList>
    </citation>
    <scope>NUCLEOTIDE SEQUENCE [LARGE SCALE GENOMIC DNA]</scope>
    <source>
        <strain evidence="2 3">DFM31</strain>
    </source>
</reference>
<dbReference type="Proteomes" id="UP001553161">
    <property type="component" value="Unassembled WGS sequence"/>
</dbReference>
<feature type="region of interest" description="Disordered" evidence="1">
    <location>
        <begin position="264"/>
        <end position="285"/>
    </location>
</feature>
<keyword evidence="3" id="KW-1185">Reference proteome</keyword>
<organism evidence="2 3">
    <name type="scientific">Meridianimarinicoccus marinus</name>
    <dbReference type="NCBI Taxonomy" id="3231483"/>
    <lineage>
        <taxon>Bacteria</taxon>
        <taxon>Pseudomonadati</taxon>
        <taxon>Pseudomonadota</taxon>
        <taxon>Alphaproteobacteria</taxon>
        <taxon>Rhodobacterales</taxon>
        <taxon>Paracoccaceae</taxon>
        <taxon>Meridianimarinicoccus</taxon>
    </lineage>
</organism>
<evidence type="ECO:0000313" key="2">
    <source>
        <dbReference type="EMBL" id="MEV8466727.1"/>
    </source>
</evidence>